<comment type="similarity">
    <text evidence="4">Belongs to the HSF family.</text>
</comment>
<dbReference type="InterPro" id="IPR000232">
    <property type="entry name" value="HSF_DNA-bd"/>
</dbReference>
<dbReference type="PRINTS" id="PR00056">
    <property type="entry name" value="HSFDOMAIN"/>
</dbReference>
<protein>
    <submittedName>
        <fullName evidence="8">Aste57867_19366 protein</fullName>
    </submittedName>
</protein>
<dbReference type="GO" id="GO:0043565">
    <property type="term" value="F:sequence-specific DNA binding"/>
    <property type="evidence" value="ECO:0007669"/>
    <property type="project" value="InterPro"/>
</dbReference>
<evidence type="ECO:0000256" key="2">
    <source>
        <dbReference type="ARBA" id="ARBA00023125"/>
    </source>
</evidence>
<evidence type="ECO:0000313" key="9">
    <source>
        <dbReference type="Proteomes" id="UP000332933"/>
    </source>
</evidence>
<dbReference type="Gene3D" id="1.10.10.10">
    <property type="entry name" value="Winged helix-like DNA-binding domain superfamily/Winged helix DNA-binding domain"/>
    <property type="match status" value="1"/>
</dbReference>
<keyword evidence="3" id="KW-0539">Nucleus</keyword>
<dbReference type="GO" id="GO:0005634">
    <property type="term" value="C:nucleus"/>
    <property type="evidence" value="ECO:0007669"/>
    <property type="project" value="UniProtKB-SubCell"/>
</dbReference>
<feature type="region of interest" description="Disordered" evidence="5">
    <location>
        <begin position="102"/>
        <end position="140"/>
    </location>
</feature>
<dbReference type="AlphaFoldDB" id="A0A485LCM2"/>
<proteinExistence type="inferred from homology"/>
<dbReference type="Proteomes" id="UP000332933">
    <property type="component" value="Unassembled WGS sequence"/>
</dbReference>
<sequence length="200" mass="22540">MASGSNAPTFLQKLVLILKQEDSSIVSWGDDGASIEIRDVAAFTAMLPKYFGHSKLESFQRQLNNYGFRKLPKHKSIYCTYAQPKFLRHEPNSVFWVTTNRKRKTRVGPPPSRSPNHIPQSPVAIAPYPPSTPPPAEDKSMTEGWMRFLEQAAYDGDDLGLMHSEPIFSAAVKTEDAPWMRSLFTDDDAPWAIPLEDFLV</sequence>
<dbReference type="PANTHER" id="PTHR10015">
    <property type="entry name" value="HEAT SHOCK TRANSCRIPTION FACTOR"/>
    <property type="match status" value="1"/>
</dbReference>
<evidence type="ECO:0000313" key="8">
    <source>
        <dbReference type="EMBL" id="VFT96080.1"/>
    </source>
</evidence>
<dbReference type="Pfam" id="PF00447">
    <property type="entry name" value="HSF_DNA-bind"/>
    <property type="match status" value="1"/>
</dbReference>
<name>A0A485LCM2_9STRA</name>
<dbReference type="OrthoDB" id="60033at2759"/>
<evidence type="ECO:0000259" key="6">
    <source>
        <dbReference type="SMART" id="SM00415"/>
    </source>
</evidence>
<feature type="domain" description="HSF-type DNA-binding" evidence="6">
    <location>
        <begin position="6"/>
        <end position="104"/>
    </location>
</feature>
<keyword evidence="9" id="KW-1185">Reference proteome</keyword>
<comment type="subcellular location">
    <subcellularLocation>
        <location evidence="1">Nucleus</location>
    </subcellularLocation>
</comment>
<dbReference type="InterPro" id="IPR036390">
    <property type="entry name" value="WH_DNA-bd_sf"/>
</dbReference>
<accession>A0A485LCM2</accession>
<dbReference type="PANTHER" id="PTHR10015:SF427">
    <property type="entry name" value="HEAT SHOCK FACTOR PROTEIN"/>
    <property type="match status" value="1"/>
</dbReference>
<reference evidence="8 9" key="1">
    <citation type="submission" date="2019-03" db="EMBL/GenBank/DDBJ databases">
        <authorList>
            <person name="Gaulin E."/>
            <person name="Dumas B."/>
        </authorList>
    </citation>
    <scope>NUCLEOTIDE SEQUENCE [LARGE SCALE GENOMIC DNA]</scope>
    <source>
        <strain evidence="8">CBS 568.67</strain>
    </source>
</reference>
<dbReference type="EMBL" id="CAADRA010006541">
    <property type="protein sequence ID" value="VFT96080.1"/>
    <property type="molecule type" value="Genomic_DNA"/>
</dbReference>
<dbReference type="EMBL" id="VJMH01006520">
    <property type="protein sequence ID" value="KAF0689094.1"/>
    <property type="molecule type" value="Genomic_DNA"/>
</dbReference>
<evidence type="ECO:0000256" key="5">
    <source>
        <dbReference type="SAM" id="MobiDB-lite"/>
    </source>
</evidence>
<evidence type="ECO:0000313" key="7">
    <source>
        <dbReference type="EMBL" id="KAF0689094.1"/>
    </source>
</evidence>
<organism evidence="8 9">
    <name type="scientific">Aphanomyces stellatus</name>
    <dbReference type="NCBI Taxonomy" id="120398"/>
    <lineage>
        <taxon>Eukaryota</taxon>
        <taxon>Sar</taxon>
        <taxon>Stramenopiles</taxon>
        <taxon>Oomycota</taxon>
        <taxon>Saprolegniomycetes</taxon>
        <taxon>Saprolegniales</taxon>
        <taxon>Verrucalvaceae</taxon>
        <taxon>Aphanomyces</taxon>
    </lineage>
</organism>
<dbReference type="SMART" id="SM00415">
    <property type="entry name" value="HSF"/>
    <property type="match status" value="1"/>
</dbReference>
<gene>
    <name evidence="8" type="primary">Aste57867_19366</name>
    <name evidence="7" type="ORF">As57867_019302</name>
    <name evidence="8" type="ORF">ASTE57867_19366</name>
</gene>
<evidence type="ECO:0000256" key="3">
    <source>
        <dbReference type="ARBA" id="ARBA00023242"/>
    </source>
</evidence>
<evidence type="ECO:0000256" key="4">
    <source>
        <dbReference type="RuleBase" id="RU004020"/>
    </source>
</evidence>
<dbReference type="SUPFAM" id="SSF46785">
    <property type="entry name" value="Winged helix' DNA-binding domain"/>
    <property type="match status" value="1"/>
</dbReference>
<dbReference type="InterPro" id="IPR036388">
    <property type="entry name" value="WH-like_DNA-bd_sf"/>
</dbReference>
<reference evidence="7" key="2">
    <citation type="submission" date="2019-06" db="EMBL/GenBank/DDBJ databases">
        <title>Genomics analysis of Aphanomyces spp. identifies a new class of oomycete effector associated with host adaptation.</title>
        <authorList>
            <person name="Gaulin E."/>
        </authorList>
    </citation>
    <scope>NUCLEOTIDE SEQUENCE</scope>
    <source>
        <strain evidence="7">CBS 578.67</strain>
    </source>
</reference>
<evidence type="ECO:0000256" key="1">
    <source>
        <dbReference type="ARBA" id="ARBA00004123"/>
    </source>
</evidence>
<dbReference type="GO" id="GO:0003700">
    <property type="term" value="F:DNA-binding transcription factor activity"/>
    <property type="evidence" value="ECO:0007669"/>
    <property type="project" value="InterPro"/>
</dbReference>
<keyword evidence="2" id="KW-0238">DNA-binding</keyword>